<dbReference type="InterPro" id="IPR005846">
    <property type="entry name" value="A-D-PHexomutase_a/b/a-III"/>
</dbReference>
<keyword evidence="3" id="KW-0597">Phosphoprotein</keyword>
<evidence type="ECO:0000256" key="3">
    <source>
        <dbReference type="ARBA" id="ARBA00022553"/>
    </source>
</evidence>
<comment type="similarity">
    <text evidence="2">Belongs to the phosphohexose mutase family.</text>
</comment>
<dbReference type="SUPFAM" id="SSF55957">
    <property type="entry name" value="Phosphoglucomutase, C-terminal domain"/>
    <property type="match status" value="1"/>
</dbReference>
<keyword evidence="5" id="KW-0460">Magnesium</keyword>
<comment type="cofactor">
    <cofactor evidence="1">
        <name>Mg(2+)</name>
        <dbReference type="ChEBI" id="CHEBI:18420"/>
    </cofactor>
</comment>
<evidence type="ECO:0000313" key="10">
    <source>
        <dbReference type="EMBL" id="RBO97523.1"/>
    </source>
</evidence>
<evidence type="ECO:0000256" key="4">
    <source>
        <dbReference type="ARBA" id="ARBA00022723"/>
    </source>
</evidence>
<dbReference type="EMBL" id="QNRH01000002">
    <property type="protein sequence ID" value="RBO97523.1"/>
    <property type="molecule type" value="Genomic_DNA"/>
</dbReference>
<comment type="caution">
    <text evidence="10">The sequence shown here is derived from an EMBL/GenBank/DDBJ whole genome shotgun (WGS) entry which is preliminary data.</text>
</comment>
<dbReference type="GO" id="GO:0005975">
    <property type="term" value="P:carbohydrate metabolic process"/>
    <property type="evidence" value="ECO:0007669"/>
    <property type="project" value="InterPro"/>
</dbReference>
<dbReference type="Pfam" id="PF02880">
    <property type="entry name" value="PGM_PMM_III"/>
    <property type="match status" value="1"/>
</dbReference>
<name>A0A366E599_9HYPH</name>
<dbReference type="InterPro" id="IPR005844">
    <property type="entry name" value="A-D-PHexomutase_a/b/a-I"/>
</dbReference>
<dbReference type="Proteomes" id="UP000252893">
    <property type="component" value="Unassembled WGS sequence"/>
</dbReference>
<evidence type="ECO:0000259" key="7">
    <source>
        <dbReference type="Pfam" id="PF02878"/>
    </source>
</evidence>
<evidence type="ECO:0000313" key="11">
    <source>
        <dbReference type="Proteomes" id="UP000252893"/>
    </source>
</evidence>
<feature type="domain" description="Alpha-D-phosphohexomutase alpha/beta/alpha" evidence="8">
    <location>
        <begin position="194"/>
        <end position="284"/>
    </location>
</feature>
<dbReference type="RefSeq" id="WP_210207267.1">
    <property type="nucleotide sequence ID" value="NZ_JBHEEG010000002.1"/>
</dbReference>
<dbReference type="PANTHER" id="PTHR43771:SF2">
    <property type="entry name" value="PHOSPHOMANNOMUTASE_PHOSPHOGLUCOMUTASE"/>
    <property type="match status" value="1"/>
</dbReference>
<gene>
    <name evidence="10" type="ORF">DFR47_102307</name>
</gene>
<dbReference type="CDD" id="cd03089">
    <property type="entry name" value="PMM_PGM"/>
    <property type="match status" value="1"/>
</dbReference>
<sequence>MQSTAINMKQLLSCFTDESVTDDSVFLSPQGFREYDARWWYGFSGSDRAQEINLAGITAVGAALAHLMRQRGVDPAIIVGHDLRSYSFEVKTALVKGLVSGGAHVCDIGLALSPMAYYAQFALNIQSVAMVTASHNENGWTGVKMGCERPYTFGAEDMAELKAIVLGQQAVSATGGHYSFITNVEKLYASALTKGRFLKRRLKIVVVCGNGTAGLFAPQILRRIGCEVIEVDCTPNWNFPKYNPDPEAAPMQNAMAEAVQVFGADLAFGFDGDGDRCGVADHEGNIIYADRIGLLLAREFSHQHRDAHFIADVKSSGLFHTDPVLQANNATVDYWKTGHSYIKRRMGETRALAGFEKSGHVFLNQPLGLGYDDGLATAIAVCEMLAAHPDQTLASLNRQLPQSFATPTLNIPCCDHEKYGIIGRIQSYFSELASTGGVFAGQSIRELLTINGVRVTVDDGTWGLIRASSNKPDLVVVAESPVSLERRNAMLQAVNDVLARFEAGQLPDFEGALSGGGSYGI</sequence>
<evidence type="ECO:0000256" key="5">
    <source>
        <dbReference type="ARBA" id="ARBA00022842"/>
    </source>
</evidence>
<protein>
    <submittedName>
        <fullName evidence="10">Phosphomannomutase/phosphoglucomutase</fullName>
    </submittedName>
</protein>
<proteinExistence type="inferred from homology"/>
<feature type="domain" description="Alpha-D-phosphohexomutase alpha/beta/alpha" evidence="9">
    <location>
        <begin position="290"/>
        <end position="403"/>
    </location>
</feature>
<dbReference type="AlphaFoldDB" id="A0A366E599"/>
<dbReference type="GO" id="GO:0046872">
    <property type="term" value="F:metal ion binding"/>
    <property type="evidence" value="ECO:0007669"/>
    <property type="project" value="UniProtKB-KW"/>
</dbReference>
<dbReference type="InterPro" id="IPR016055">
    <property type="entry name" value="A-D-PHexomutase_a/b/a-I/II/III"/>
</dbReference>
<keyword evidence="6" id="KW-0413">Isomerase</keyword>
<dbReference type="SUPFAM" id="SSF53738">
    <property type="entry name" value="Phosphoglucomutase, first 3 domains"/>
    <property type="match status" value="3"/>
</dbReference>
<dbReference type="Gene3D" id="3.40.120.10">
    <property type="entry name" value="Alpha-D-Glucose-1,6-Bisphosphate, subunit A, domain 3"/>
    <property type="match status" value="3"/>
</dbReference>
<evidence type="ECO:0000256" key="1">
    <source>
        <dbReference type="ARBA" id="ARBA00001946"/>
    </source>
</evidence>
<dbReference type="PRINTS" id="PR00509">
    <property type="entry name" value="PGMPMM"/>
</dbReference>
<dbReference type="Gene3D" id="3.30.310.50">
    <property type="entry name" value="Alpha-D-phosphohexomutase, C-terminal domain"/>
    <property type="match status" value="1"/>
</dbReference>
<evidence type="ECO:0000256" key="6">
    <source>
        <dbReference type="ARBA" id="ARBA00023235"/>
    </source>
</evidence>
<evidence type="ECO:0000256" key="2">
    <source>
        <dbReference type="ARBA" id="ARBA00010231"/>
    </source>
</evidence>
<dbReference type="InterPro" id="IPR036900">
    <property type="entry name" value="A-D-PHexomutase_C_sf"/>
</dbReference>
<feature type="domain" description="Alpha-D-phosphohexomutase alpha/beta/alpha" evidence="7">
    <location>
        <begin position="42"/>
        <end position="166"/>
    </location>
</feature>
<reference evidence="10 11" key="1">
    <citation type="submission" date="2018-06" db="EMBL/GenBank/DDBJ databases">
        <title>Genomic Encyclopedia of Type Strains, Phase IV (KMG-IV): sequencing the most valuable type-strain genomes for metagenomic binning, comparative biology and taxonomic classification.</title>
        <authorList>
            <person name="Goeker M."/>
        </authorList>
    </citation>
    <scope>NUCLEOTIDE SEQUENCE [LARGE SCALE GENOMIC DNA]</scope>
    <source>
        <strain evidence="10 11">DSM 25619</strain>
    </source>
</reference>
<evidence type="ECO:0000259" key="8">
    <source>
        <dbReference type="Pfam" id="PF02879"/>
    </source>
</evidence>
<dbReference type="GO" id="GO:0016868">
    <property type="term" value="F:intramolecular phosphotransferase activity"/>
    <property type="evidence" value="ECO:0007669"/>
    <property type="project" value="InterPro"/>
</dbReference>
<dbReference type="PANTHER" id="PTHR43771">
    <property type="entry name" value="PHOSPHOMANNOMUTASE"/>
    <property type="match status" value="1"/>
</dbReference>
<accession>A0A366E599</accession>
<organism evidence="10 11">
    <name type="scientific">Pseudochrobactrum asaccharolyticum</name>
    <dbReference type="NCBI Taxonomy" id="354351"/>
    <lineage>
        <taxon>Bacteria</taxon>
        <taxon>Pseudomonadati</taxon>
        <taxon>Pseudomonadota</taxon>
        <taxon>Alphaproteobacteria</taxon>
        <taxon>Hyphomicrobiales</taxon>
        <taxon>Brucellaceae</taxon>
        <taxon>Pseudochrobactrum</taxon>
    </lineage>
</organism>
<keyword evidence="4" id="KW-0479">Metal-binding</keyword>
<dbReference type="Pfam" id="PF02879">
    <property type="entry name" value="PGM_PMM_II"/>
    <property type="match status" value="1"/>
</dbReference>
<evidence type="ECO:0000259" key="9">
    <source>
        <dbReference type="Pfam" id="PF02880"/>
    </source>
</evidence>
<dbReference type="InterPro" id="IPR005845">
    <property type="entry name" value="A-D-PHexomutase_a/b/a-II"/>
</dbReference>
<dbReference type="Pfam" id="PF02878">
    <property type="entry name" value="PGM_PMM_I"/>
    <property type="match status" value="1"/>
</dbReference>
<dbReference type="InterPro" id="IPR005841">
    <property type="entry name" value="Alpha-D-phosphohexomutase_SF"/>
</dbReference>
<keyword evidence="11" id="KW-1185">Reference proteome</keyword>